<comment type="caution">
    <text evidence="2">The sequence shown here is derived from an EMBL/GenBank/DDBJ whole genome shotgun (WGS) entry which is preliminary data.</text>
</comment>
<name>A0A0F9T1I2_9ZZZZ</name>
<keyword evidence="1" id="KW-1133">Transmembrane helix</keyword>
<dbReference type="EMBL" id="LAZR01000350">
    <property type="protein sequence ID" value="KKN73099.1"/>
    <property type="molecule type" value="Genomic_DNA"/>
</dbReference>
<protein>
    <submittedName>
        <fullName evidence="2">Uncharacterized protein</fullName>
    </submittedName>
</protein>
<evidence type="ECO:0000313" key="2">
    <source>
        <dbReference type="EMBL" id="KKN73099.1"/>
    </source>
</evidence>
<gene>
    <name evidence="2" type="ORF">LCGC14_0404080</name>
</gene>
<dbReference type="AlphaFoldDB" id="A0A0F9T1I2"/>
<feature type="transmembrane region" description="Helical" evidence="1">
    <location>
        <begin position="29"/>
        <end position="51"/>
    </location>
</feature>
<accession>A0A0F9T1I2</accession>
<organism evidence="2">
    <name type="scientific">marine sediment metagenome</name>
    <dbReference type="NCBI Taxonomy" id="412755"/>
    <lineage>
        <taxon>unclassified sequences</taxon>
        <taxon>metagenomes</taxon>
        <taxon>ecological metagenomes</taxon>
    </lineage>
</organism>
<keyword evidence="1" id="KW-0812">Transmembrane</keyword>
<reference evidence="2" key="1">
    <citation type="journal article" date="2015" name="Nature">
        <title>Complex archaea that bridge the gap between prokaryotes and eukaryotes.</title>
        <authorList>
            <person name="Spang A."/>
            <person name="Saw J.H."/>
            <person name="Jorgensen S.L."/>
            <person name="Zaremba-Niedzwiedzka K."/>
            <person name="Martijn J."/>
            <person name="Lind A.E."/>
            <person name="van Eijk R."/>
            <person name="Schleper C."/>
            <person name="Guy L."/>
            <person name="Ettema T.J."/>
        </authorList>
    </citation>
    <scope>NUCLEOTIDE SEQUENCE</scope>
</reference>
<sequence>MLQKLKLFSDLLFIGRKTTTVFVLSKKGYIYYILSTNICGTQYIVLNISIYTI</sequence>
<keyword evidence="1" id="KW-0472">Membrane</keyword>
<evidence type="ECO:0000256" key="1">
    <source>
        <dbReference type="SAM" id="Phobius"/>
    </source>
</evidence>
<proteinExistence type="predicted"/>